<dbReference type="PROSITE" id="PS50011">
    <property type="entry name" value="PROTEIN_KINASE_DOM"/>
    <property type="match status" value="1"/>
</dbReference>
<accession>A0A5J4UQH9</accession>
<evidence type="ECO:0000256" key="1">
    <source>
        <dbReference type="ARBA" id="ARBA00012513"/>
    </source>
</evidence>
<dbReference type="InterPro" id="IPR011009">
    <property type="entry name" value="Kinase-like_dom_sf"/>
</dbReference>
<dbReference type="InterPro" id="IPR000719">
    <property type="entry name" value="Prot_kinase_dom"/>
</dbReference>
<organism evidence="12 13">
    <name type="scientific">Streblomastix strix</name>
    <dbReference type="NCBI Taxonomy" id="222440"/>
    <lineage>
        <taxon>Eukaryota</taxon>
        <taxon>Metamonada</taxon>
        <taxon>Preaxostyla</taxon>
        <taxon>Oxymonadida</taxon>
        <taxon>Streblomastigidae</taxon>
        <taxon>Streblomastix</taxon>
    </lineage>
</organism>
<evidence type="ECO:0000256" key="6">
    <source>
        <dbReference type="ARBA" id="ARBA00022840"/>
    </source>
</evidence>
<dbReference type="Proteomes" id="UP000324800">
    <property type="component" value="Unassembled WGS sequence"/>
</dbReference>
<dbReference type="PANTHER" id="PTHR22967">
    <property type="entry name" value="SERINE/THREONINE PROTEIN KINASE"/>
    <property type="match status" value="1"/>
</dbReference>
<evidence type="ECO:0000256" key="4">
    <source>
        <dbReference type="ARBA" id="ARBA00022741"/>
    </source>
</evidence>
<comment type="catalytic activity">
    <reaction evidence="7">
        <text>L-threonyl-[protein] + ATP = O-phospho-L-threonyl-[protein] + ADP + H(+)</text>
        <dbReference type="Rhea" id="RHEA:46608"/>
        <dbReference type="Rhea" id="RHEA-COMP:11060"/>
        <dbReference type="Rhea" id="RHEA-COMP:11605"/>
        <dbReference type="ChEBI" id="CHEBI:15378"/>
        <dbReference type="ChEBI" id="CHEBI:30013"/>
        <dbReference type="ChEBI" id="CHEBI:30616"/>
        <dbReference type="ChEBI" id="CHEBI:61977"/>
        <dbReference type="ChEBI" id="CHEBI:456216"/>
        <dbReference type="EC" id="2.7.11.1"/>
    </reaction>
</comment>
<gene>
    <name evidence="12" type="ORF">EZS28_031911</name>
</gene>
<dbReference type="PANTHER" id="PTHR22967:SF57">
    <property type="entry name" value="AUXILIN, ISOFORM A-RELATED"/>
    <property type="match status" value="1"/>
</dbReference>
<evidence type="ECO:0000256" key="3">
    <source>
        <dbReference type="ARBA" id="ARBA00022679"/>
    </source>
</evidence>
<evidence type="ECO:0000256" key="5">
    <source>
        <dbReference type="ARBA" id="ARBA00022777"/>
    </source>
</evidence>
<evidence type="ECO:0000256" key="7">
    <source>
        <dbReference type="ARBA" id="ARBA00047899"/>
    </source>
</evidence>
<dbReference type="EMBL" id="SNRW01013485">
    <property type="protein sequence ID" value="KAA6372563.1"/>
    <property type="molecule type" value="Genomic_DNA"/>
</dbReference>
<feature type="compositionally biased region" description="Pro residues" evidence="10">
    <location>
        <begin position="325"/>
        <end position="336"/>
    </location>
</feature>
<feature type="non-terminal residue" evidence="12">
    <location>
        <position position="385"/>
    </location>
</feature>
<dbReference type="GO" id="GO:0005524">
    <property type="term" value="F:ATP binding"/>
    <property type="evidence" value="ECO:0007669"/>
    <property type="project" value="UniProtKB-UniRule"/>
</dbReference>
<evidence type="ECO:0000313" key="13">
    <source>
        <dbReference type="Proteomes" id="UP000324800"/>
    </source>
</evidence>
<comment type="caution">
    <text evidence="12">The sequence shown here is derived from an EMBL/GenBank/DDBJ whole genome shotgun (WGS) entry which is preliminary data.</text>
</comment>
<proteinExistence type="predicted"/>
<feature type="binding site" evidence="9">
    <location>
        <position position="58"/>
    </location>
    <ligand>
        <name>ATP</name>
        <dbReference type="ChEBI" id="CHEBI:30616"/>
    </ligand>
</feature>
<keyword evidence="5 12" id="KW-0418">Kinase</keyword>
<keyword evidence="2" id="KW-0723">Serine/threonine-protein kinase</keyword>
<dbReference type="Gene3D" id="1.10.510.10">
    <property type="entry name" value="Transferase(Phosphotransferase) domain 1"/>
    <property type="match status" value="1"/>
</dbReference>
<keyword evidence="4 9" id="KW-0547">Nucleotide-binding</keyword>
<dbReference type="PROSITE" id="PS00107">
    <property type="entry name" value="PROTEIN_KINASE_ATP"/>
    <property type="match status" value="1"/>
</dbReference>
<feature type="compositionally biased region" description="Basic residues" evidence="10">
    <location>
        <begin position="375"/>
        <end position="385"/>
    </location>
</feature>
<dbReference type="InterPro" id="IPR017441">
    <property type="entry name" value="Protein_kinase_ATP_BS"/>
</dbReference>
<dbReference type="GO" id="GO:0004674">
    <property type="term" value="F:protein serine/threonine kinase activity"/>
    <property type="evidence" value="ECO:0007669"/>
    <property type="project" value="UniProtKB-KW"/>
</dbReference>
<reference evidence="12 13" key="1">
    <citation type="submission" date="2019-03" db="EMBL/GenBank/DDBJ databases">
        <title>Single cell metagenomics reveals metabolic interactions within the superorganism composed of flagellate Streblomastix strix and complex community of Bacteroidetes bacteria on its surface.</title>
        <authorList>
            <person name="Treitli S.C."/>
            <person name="Kolisko M."/>
            <person name="Husnik F."/>
            <person name="Keeling P."/>
            <person name="Hampl V."/>
        </authorList>
    </citation>
    <scope>NUCLEOTIDE SEQUENCE [LARGE SCALE GENOMIC DNA]</scope>
    <source>
        <strain evidence="12">ST1C</strain>
    </source>
</reference>
<evidence type="ECO:0000313" key="12">
    <source>
        <dbReference type="EMBL" id="KAA6372563.1"/>
    </source>
</evidence>
<dbReference type="OrthoDB" id="2018507at2759"/>
<comment type="catalytic activity">
    <reaction evidence="8">
        <text>L-seryl-[protein] + ATP = O-phospho-L-seryl-[protein] + ADP + H(+)</text>
        <dbReference type="Rhea" id="RHEA:17989"/>
        <dbReference type="Rhea" id="RHEA-COMP:9863"/>
        <dbReference type="Rhea" id="RHEA-COMP:11604"/>
        <dbReference type="ChEBI" id="CHEBI:15378"/>
        <dbReference type="ChEBI" id="CHEBI:29999"/>
        <dbReference type="ChEBI" id="CHEBI:30616"/>
        <dbReference type="ChEBI" id="CHEBI:83421"/>
        <dbReference type="ChEBI" id="CHEBI:456216"/>
        <dbReference type="EC" id="2.7.11.1"/>
    </reaction>
</comment>
<feature type="region of interest" description="Disordered" evidence="10">
    <location>
        <begin position="319"/>
        <end position="385"/>
    </location>
</feature>
<protein>
    <recommendedName>
        <fullName evidence="1">non-specific serine/threonine protein kinase</fullName>
        <ecNumber evidence="1">2.7.11.1</ecNumber>
    </recommendedName>
</protein>
<evidence type="ECO:0000256" key="10">
    <source>
        <dbReference type="SAM" id="MobiDB-lite"/>
    </source>
</evidence>
<evidence type="ECO:0000259" key="11">
    <source>
        <dbReference type="PROSITE" id="PS50011"/>
    </source>
</evidence>
<evidence type="ECO:0000256" key="9">
    <source>
        <dbReference type="PROSITE-ProRule" id="PRU10141"/>
    </source>
</evidence>
<sequence>MSLGGLMNMLQKANIAPPQETLKVGNHEVAVIKKLGEGGYSTVFHVKDQVSGQDYALKKMLAGTQESKNDCEREINIMKKFDHPNILKLIDSEGRQLSKSTYEFLLLLEYCPNTLINEMNSIATTTRLTELQIVMIFEQIVAGVVYMHTQEPPIQHRDLKVENIFHAQDGKYKIGDFGSCTIKEQNPETMTQNQIVVLEEQIQKKTTPCYRSPEMTDLYLKQKIGLPCDVWALGCILYTMCFYENPFERGGNLSIMNVAYTYPTQDEWIRSERERLKGKGPGREMYSKDILALIDFMLEPDVDSRPTILQVLSRTNEMLGKPYPRNLPQPPPPPKPTITQKHVLLFEQEERQKKSRARRQLPPELTQEDLERISQKRKSGDKRQH</sequence>
<feature type="domain" description="Protein kinase" evidence="11">
    <location>
        <begin position="29"/>
        <end position="319"/>
    </location>
</feature>
<keyword evidence="3" id="KW-0808">Transferase</keyword>
<dbReference type="AlphaFoldDB" id="A0A5J4UQH9"/>
<dbReference type="SUPFAM" id="SSF56112">
    <property type="entry name" value="Protein kinase-like (PK-like)"/>
    <property type="match status" value="1"/>
</dbReference>
<evidence type="ECO:0000256" key="8">
    <source>
        <dbReference type="ARBA" id="ARBA00048679"/>
    </source>
</evidence>
<dbReference type="SMART" id="SM00220">
    <property type="entry name" value="S_TKc"/>
    <property type="match status" value="1"/>
</dbReference>
<dbReference type="Pfam" id="PF00069">
    <property type="entry name" value="Pkinase"/>
    <property type="match status" value="1"/>
</dbReference>
<evidence type="ECO:0000256" key="2">
    <source>
        <dbReference type="ARBA" id="ARBA00022527"/>
    </source>
</evidence>
<keyword evidence="6 9" id="KW-0067">ATP-binding</keyword>
<name>A0A5J4UQH9_9EUKA</name>
<dbReference type="EC" id="2.7.11.1" evidence="1"/>
<dbReference type="GO" id="GO:0005737">
    <property type="term" value="C:cytoplasm"/>
    <property type="evidence" value="ECO:0007669"/>
    <property type="project" value="TreeGrafter"/>
</dbReference>